<dbReference type="AlphaFoldDB" id="A0A0P1AWV6"/>
<dbReference type="EMBL" id="CCYD01002371">
    <property type="protein sequence ID" value="CEG46872.1"/>
    <property type="molecule type" value="Genomic_DNA"/>
</dbReference>
<protein>
    <submittedName>
        <fullName evidence="1">Uncharacterized protein</fullName>
    </submittedName>
</protein>
<dbReference type="Proteomes" id="UP000054928">
    <property type="component" value="Unassembled WGS sequence"/>
</dbReference>
<proteinExistence type="predicted"/>
<accession>A0A0P1AWV6</accession>
<dbReference type="GeneID" id="36398601"/>
<sequence length="53" mass="6035">MKLVLYFIQLSPDTASASKIIARRISQSVIRVYRMSFYVADTALESRADTLTH</sequence>
<organism evidence="1 2">
    <name type="scientific">Plasmopara halstedii</name>
    <name type="common">Downy mildew of sunflower</name>
    <dbReference type="NCBI Taxonomy" id="4781"/>
    <lineage>
        <taxon>Eukaryota</taxon>
        <taxon>Sar</taxon>
        <taxon>Stramenopiles</taxon>
        <taxon>Oomycota</taxon>
        <taxon>Peronosporomycetes</taxon>
        <taxon>Peronosporales</taxon>
        <taxon>Peronosporaceae</taxon>
        <taxon>Plasmopara</taxon>
    </lineage>
</organism>
<evidence type="ECO:0000313" key="2">
    <source>
        <dbReference type="Proteomes" id="UP000054928"/>
    </source>
</evidence>
<keyword evidence="2" id="KW-1185">Reference proteome</keyword>
<reference evidence="2" key="1">
    <citation type="submission" date="2014-09" db="EMBL/GenBank/DDBJ databases">
        <authorList>
            <person name="Sharma Rahul"/>
            <person name="Thines Marco"/>
        </authorList>
    </citation>
    <scope>NUCLEOTIDE SEQUENCE [LARGE SCALE GENOMIC DNA]</scope>
</reference>
<name>A0A0P1AWV6_PLAHL</name>
<evidence type="ECO:0000313" key="1">
    <source>
        <dbReference type="EMBL" id="CEG46872.1"/>
    </source>
</evidence>
<dbReference type="RefSeq" id="XP_024583241.1">
    <property type="nucleotide sequence ID" value="XM_024717775.1"/>
</dbReference>